<dbReference type="AlphaFoldDB" id="A0A8J6CAD6"/>
<feature type="domain" description="Endonuclease/exonuclease/phosphatase" evidence="2">
    <location>
        <begin position="106"/>
        <end position="306"/>
    </location>
</feature>
<dbReference type="SUPFAM" id="SSF56219">
    <property type="entry name" value="DNase I-like"/>
    <property type="match status" value="1"/>
</dbReference>
<reference evidence="3" key="1">
    <citation type="submission" date="2021-05" db="EMBL/GenBank/DDBJ databases">
        <title>The genome of the haptophyte Pavlova lutheri (Diacronema luteri, Pavlovales) - a model for lipid biosynthesis in eukaryotic algae.</title>
        <authorList>
            <person name="Hulatt C.J."/>
            <person name="Posewitz M.C."/>
        </authorList>
    </citation>
    <scope>NUCLEOTIDE SEQUENCE</scope>
    <source>
        <strain evidence="3">NIVA-4/92</strain>
    </source>
</reference>
<evidence type="ECO:0000313" key="3">
    <source>
        <dbReference type="EMBL" id="KAG8460373.1"/>
    </source>
</evidence>
<sequence>MAPPSDARTPLLRAHDTTAARDAPGARNVAAPAGAAPASDAPPAAALPAASLQPPTPLPHAVRLVSVNVWCHHFAALRSLVPSPRACWRRAPPRAPALMPMVPFGARLDAIADALAGADIVSVQELFVLRVGPLVLRGAWARFAERMAAAGLLHRSAPDASLPRFFGHNSGLALFSRWPLDTVRSLTFARTRERLNRKGALVALVHPPGAASPVVICVAHLDKRSGCAKTAQLAELGGAARGALARAPPERACALVLCGDFNVAPPAGCGGRDGDGGTGGGESEGEGEWAALVGALTEPGAPAAINGWAPGAPADLAPRRAGAWPRTHGGRTVDHAWLLAAGGEDGGGGGAVRFDGACEALRPRHARTGLLATDHAAVVARLLLDSAGDNRPPTATAV</sequence>
<evidence type="ECO:0000313" key="4">
    <source>
        <dbReference type="Proteomes" id="UP000751190"/>
    </source>
</evidence>
<dbReference type="EMBL" id="JAGTXO010000033">
    <property type="protein sequence ID" value="KAG8460373.1"/>
    <property type="molecule type" value="Genomic_DNA"/>
</dbReference>
<protein>
    <recommendedName>
        <fullName evidence="2">Endonuclease/exonuclease/phosphatase domain-containing protein</fullName>
    </recommendedName>
</protein>
<comment type="caution">
    <text evidence="3">The sequence shown here is derived from an EMBL/GenBank/DDBJ whole genome shotgun (WGS) entry which is preliminary data.</text>
</comment>
<proteinExistence type="predicted"/>
<evidence type="ECO:0000256" key="1">
    <source>
        <dbReference type="SAM" id="MobiDB-lite"/>
    </source>
</evidence>
<evidence type="ECO:0000259" key="2">
    <source>
        <dbReference type="Pfam" id="PF03372"/>
    </source>
</evidence>
<feature type="compositionally biased region" description="Low complexity" evidence="1">
    <location>
        <begin position="23"/>
        <end position="48"/>
    </location>
</feature>
<dbReference type="GO" id="GO:0003824">
    <property type="term" value="F:catalytic activity"/>
    <property type="evidence" value="ECO:0007669"/>
    <property type="project" value="InterPro"/>
</dbReference>
<dbReference type="Gene3D" id="3.60.10.10">
    <property type="entry name" value="Endonuclease/exonuclease/phosphatase"/>
    <property type="match status" value="1"/>
</dbReference>
<organism evidence="3 4">
    <name type="scientific">Diacronema lutheri</name>
    <name type="common">Unicellular marine alga</name>
    <name type="synonym">Monochrysis lutheri</name>
    <dbReference type="NCBI Taxonomy" id="2081491"/>
    <lineage>
        <taxon>Eukaryota</taxon>
        <taxon>Haptista</taxon>
        <taxon>Haptophyta</taxon>
        <taxon>Pavlovophyceae</taxon>
        <taxon>Pavlovales</taxon>
        <taxon>Pavlovaceae</taxon>
        <taxon>Diacronema</taxon>
    </lineage>
</organism>
<dbReference type="Pfam" id="PF03372">
    <property type="entry name" value="Exo_endo_phos"/>
    <property type="match status" value="1"/>
</dbReference>
<name>A0A8J6CAD6_DIALT</name>
<dbReference type="Proteomes" id="UP000751190">
    <property type="component" value="Unassembled WGS sequence"/>
</dbReference>
<feature type="region of interest" description="Disordered" evidence="1">
    <location>
        <begin position="1"/>
        <end position="48"/>
    </location>
</feature>
<accession>A0A8J6CAD6</accession>
<keyword evidence="4" id="KW-1185">Reference proteome</keyword>
<dbReference type="InterPro" id="IPR005135">
    <property type="entry name" value="Endo/exonuclease/phosphatase"/>
</dbReference>
<dbReference type="InterPro" id="IPR036691">
    <property type="entry name" value="Endo/exonu/phosph_ase_sf"/>
</dbReference>
<gene>
    <name evidence="3" type="ORF">KFE25_011864</name>
</gene>
<dbReference type="OrthoDB" id="415448at2759"/>